<comment type="caution">
    <text evidence="1">The sequence shown here is derived from an EMBL/GenBank/DDBJ whole genome shotgun (WGS) entry which is preliminary data.</text>
</comment>
<dbReference type="AlphaFoldDB" id="A0A934SR40"/>
<dbReference type="EMBL" id="JAEPBG010000001">
    <property type="protein sequence ID" value="MBK4733955.1"/>
    <property type="molecule type" value="Genomic_DNA"/>
</dbReference>
<proteinExistence type="predicted"/>
<reference evidence="1" key="1">
    <citation type="submission" date="2021-01" db="EMBL/GenBank/DDBJ databases">
        <title>Genome sequence of strain Noviherbaspirillum sp. DKR-6.</title>
        <authorList>
            <person name="Chaudhary D.K."/>
        </authorList>
    </citation>
    <scope>NUCLEOTIDE SEQUENCE</scope>
    <source>
        <strain evidence="1">DKR-6</strain>
    </source>
</reference>
<evidence type="ECO:0000313" key="2">
    <source>
        <dbReference type="Proteomes" id="UP000622890"/>
    </source>
</evidence>
<gene>
    <name evidence="1" type="ORF">JJB74_04960</name>
</gene>
<dbReference type="Proteomes" id="UP000622890">
    <property type="component" value="Unassembled WGS sequence"/>
</dbReference>
<accession>A0A934SR40</accession>
<dbReference type="RefSeq" id="WP_200590661.1">
    <property type="nucleotide sequence ID" value="NZ_JAEPBG010000001.1"/>
</dbReference>
<organism evidence="1 2">
    <name type="scientific">Noviherbaspirillum pedocola</name>
    <dbReference type="NCBI Taxonomy" id="2801341"/>
    <lineage>
        <taxon>Bacteria</taxon>
        <taxon>Pseudomonadati</taxon>
        <taxon>Pseudomonadota</taxon>
        <taxon>Betaproteobacteria</taxon>
        <taxon>Burkholderiales</taxon>
        <taxon>Oxalobacteraceae</taxon>
        <taxon>Noviherbaspirillum</taxon>
    </lineage>
</organism>
<name>A0A934SR40_9BURK</name>
<keyword evidence="2" id="KW-1185">Reference proteome</keyword>
<evidence type="ECO:0000313" key="1">
    <source>
        <dbReference type="EMBL" id="MBK4733955.1"/>
    </source>
</evidence>
<protein>
    <submittedName>
        <fullName evidence="1">Uncharacterized protein</fullName>
    </submittedName>
</protein>
<sequence length="53" mass="5764">MNTAVATTSYTSIYTISPKARPTFAALIAKLFMADFRASIVSDNEGAPYHYGM</sequence>